<feature type="compositionally biased region" description="Basic and acidic residues" evidence="1">
    <location>
        <begin position="52"/>
        <end position="64"/>
    </location>
</feature>
<feature type="compositionally biased region" description="Polar residues" evidence="1">
    <location>
        <begin position="400"/>
        <end position="415"/>
    </location>
</feature>
<accession>A0A9W8LRG3</accession>
<evidence type="ECO:0000313" key="3">
    <source>
        <dbReference type="Proteomes" id="UP001140094"/>
    </source>
</evidence>
<dbReference type="EMBL" id="JANBUO010001562">
    <property type="protein sequence ID" value="KAJ2797719.1"/>
    <property type="molecule type" value="Genomic_DNA"/>
</dbReference>
<sequence>MSSSNAEQQAADATTATAGGSTEVNSYIASLQLERNNTKVGHSNPLQRRKTLMKEARDPHTDQKALEQEIKQVERLASLLGRRATRFDGKRSAPKVNHDLDATLVGFFDDHDDNERLGDILLSGGLRAQQAQDSNGNAGGGSSEDADPRLVEKSIHAAPSALIAQQQADTYRHAADPFDKIEEMDVAESLTGSAEYLPLATYKSEEVMMSGASDDKPAQQNAAERTGGKMTLNTDASELSDDDGELLGVNRSNTWRQQCSALIKEREQHGPALPTIADDDEEDAEEDEDWTAKAHGGERAIANLGSPTQPRAASAVEEYLDILDFMNAAGESGDEFRRTSDREDGHISSDLDGNRATTSESELDLSATDSSESEAESDAQYLARLLQPRKLAVVNVADPSPQTKTTSVGESSCAD</sequence>
<dbReference type="Proteomes" id="UP001140094">
    <property type="component" value="Unassembled WGS sequence"/>
</dbReference>
<feature type="compositionally biased region" description="Polar residues" evidence="1">
    <location>
        <begin position="35"/>
        <end position="46"/>
    </location>
</feature>
<feature type="region of interest" description="Disordered" evidence="1">
    <location>
        <begin position="1"/>
        <end position="23"/>
    </location>
</feature>
<feature type="region of interest" description="Disordered" evidence="1">
    <location>
        <begin position="393"/>
        <end position="415"/>
    </location>
</feature>
<feature type="region of interest" description="Disordered" evidence="1">
    <location>
        <begin position="331"/>
        <end position="379"/>
    </location>
</feature>
<comment type="caution">
    <text evidence="2">The sequence shown here is derived from an EMBL/GenBank/DDBJ whole genome shotgun (WGS) entry which is preliminary data.</text>
</comment>
<gene>
    <name evidence="2" type="ORF">H4R20_005086</name>
</gene>
<feature type="non-terminal residue" evidence="2">
    <location>
        <position position="415"/>
    </location>
</feature>
<reference evidence="2" key="1">
    <citation type="submission" date="2022-07" db="EMBL/GenBank/DDBJ databases">
        <title>Phylogenomic reconstructions and comparative analyses of Kickxellomycotina fungi.</title>
        <authorList>
            <person name="Reynolds N.K."/>
            <person name="Stajich J.E."/>
            <person name="Barry K."/>
            <person name="Grigoriev I.V."/>
            <person name="Crous P."/>
            <person name="Smith M.E."/>
        </authorList>
    </citation>
    <scope>NUCLEOTIDE SEQUENCE</scope>
    <source>
        <strain evidence="2">NRRL 1565</strain>
    </source>
</reference>
<proteinExistence type="predicted"/>
<dbReference type="OrthoDB" id="5575792at2759"/>
<feature type="region of interest" description="Disordered" evidence="1">
    <location>
        <begin position="35"/>
        <end position="64"/>
    </location>
</feature>
<evidence type="ECO:0000313" key="2">
    <source>
        <dbReference type="EMBL" id="KAJ2797719.1"/>
    </source>
</evidence>
<organism evidence="2 3">
    <name type="scientific">Coemansia guatemalensis</name>
    <dbReference type="NCBI Taxonomy" id="2761395"/>
    <lineage>
        <taxon>Eukaryota</taxon>
        <taxon>Fungi</taxon>
        <taxon>Fungi incertae sedis</taxon>
        <taxon>Zoopagomycota</taxon>
        <taxon>Kickxellomycotina</taxon>
        <taxon>Kickxellomycetes</taxon>
        <taxon>Kickxellales</taxon>
        <taxon>Kickxellaceae</taxon>
        <taxon>Coemansia</taxon>
    </lineage>
</organism>
<feature type="region of interest" description="Disordered" evidence="1">
    <location>
        <begin position="210"/>
        <end position="251"/>
    </location>
</feature>
<feature type="region of interest" description="Disordered" evidence="1">
    <location>
        <begin position="264"/>
        <end position="312"/>
    </location>
</feature>
<name>A0A9W8LRG3_9FUNG</name>
<feature type="compositionally biased region" description="Acidic residues" evidence="1">
    <location>
        <begin position="277"/>
        <end position="289"/>
    </location>
</feature>
<keyword evidence="3" id="KW-1185">Reference proteome</keyword>
<protein>
    <submittedName>
        <fullName evidence="2">Uncharacterized protein</fullName>
    </submittedName>
</protein>
<evidence type="ECO:0000256" key="1">
    <source>
        <dbReference type="SAM" id="MobiDB-lite"/>
    </source>
</evidence>
<feature type="compositionally biased region" description="Basic and acidic residues" evidence="1">
    <location>
        <begin position="334"/>
        <end position="353"/>
    </location>
</feature>
<dbReference type="AlphaFoldDB" id="A0A9W8LRG3"/>